<dbReference type="InterPro" id="IPR003018">
    <property type="entry name" value="GAF"/>
</dbReference>
<comment type="caution">
    <text evidence="5">The sequence shown here is derived from an EMBL/GenBank/DDBJ whole genome shotgun (WGS) entry which is preliminary data.</text>
</comment>
<evidence type="ECO:0000259" key="4">
    <source>
        <dbReference type="PROSITE" id="PS50109"/>
    </source>
</evidence>
<dbReference type="PROSITE" id="PS50109">
    <property type="entry name" value="HIS_KIN"/>
    <property type="match status" value="1"/>
</dbReference>
<dbReference type="InterPro" id="IPR003661">
    <property type="entry name" value="HisK_dim/P_dom"/>
</dbReference>
<organism evidence="5 6">
    <name type="scientific">Flavobacterium suzhouense</name>
    <dbReference type="NCBI Taxonomy" id="1529638"/>
    <lineage>
        <taxon>Bacteria</taxon>
        <taxon>Pseudomonadati</taxon>
        <taxon>Bacteroidota</taxon>
        <taxon>Flavobacteriia</taxon>
        <taxon>Flavobacteriales</taxon>
        <taxon>Flavobacteriaceae</taxon>
        <taxon>Flavobacterium</taxon>
    </lineage>
</organism>
<dbReference type="EC" id="2.7.13.3" evidence="2"/>
<sequence>MSLKKPVYYTPNTEDLRLEKLRDYQIMDTHSEDTFDKISLMASQVFSCPNAFITFIDDRRAFLKSNLSSLDINEVPKEGTLSYTTLLNDSVTVFNDTKKHSELRNHTYVKPDNGVRFYAGVPIKSPEGYTVGVISVTDEVPREATNLQLDMLKTLSKLIVDKLENRLRYRKSIESQINLMNIALHEIKNPLASINLANDIIRKDINSAERMTDMIKSSVQMMQKRLANLLTQSELEEKDLVLNIEEINIKEMFVRLLNNFELLANRKRQVIELNCDENLIVEGDRSKMSDVLHNLLSNAIKYSYYDTTIRVAAREAGNYLHIEVKDEGQGLNFEDIQKLFTKFAKLSSKPTGRETSNGLGLSITKSFVELHRGNIYAMSPGKDKGTTFIVSIPLKYRTVTDIEAVAELNS</sequence>
<dbReference type="Gene3D" id="3.30.450.40">
    <property type="match status" value="1"/>
</dbReference>
<name>A0ABW5NXL9_9FLAO</name>
<dbReference type="InterPro" id="IPR003594">
    <property type="entry name" value="HATPase_dom"/>
</dbReference>
<evidence type="ECO:0000256" key="1">
    <source>
        <dbReference type="ARBA" id="ARBA00000085"/>
    </source>
</evidence>
<protein>
    <recommendedName>
        <fullName evidence="2">histidine kinase</fullName>
        <ecNumber evidence="2">2.7.13.3</ecNumber>
    </recommendedName>
</protein>
<feature type="domain" description="Histidine kinase" evidence="4">
    <location>
        <begin position="182"/>
        <end position="396"/>
    </location>
</feature>
<evidence type="ECO:0000313" key="6">
    <source>
        <dbReference type="Proteomes" id="UP001597480"/>
    </source>
</evidence>
<dbReference type="SUPFAM" id="SSF55781">
    <property type="entry name" value="GAF domain-like"/>
    <property type="match status" value="1"/>
</dbReference>
<keyword evidence="3" id="KW-0597">Phosphoprotein</keyword>
<reference evidence="6" key="1">
    <citation type="journal article" date="2019" name="Int. J. Syst. Evol. Microbiol.">
        <title>The Global Catalogue of Microorganisms (GCM) 10K type strain sequencing project: providing services to taxonomists for standard genome sequencing and annotation.</title>
        <authorList>
            <consortium name="The Broad Institute Genomics Platform"/>
            <consortium name="The Broad Institute Genome Sequencing Center for Infectious Disease"/>
            <person name="Wu L."/>
            <person name="Ma J."/>
        </authorList>
    </citation>
    <scope>NUCLEOTIDE SEQUENCE [LARGE SCALE GENOMIC DNA]</scope>
    <source>
        <strain evidence="6">KCTC 42107</strain>
    </source>
</reference>
<dbReference type="SMART" id="SM00388">
    <property type="entry name" value="HisKA"/>
    <property type="match status" value="1"/>
</dbReference>
<evidence type="ECO:0000256" key="2">
    <source>
        <dbReference type="ARBA" id="ARBA00012438"/>
    </source>
</evidence>
<dbReference type="GO" id="GO:0005524">
    <property type="term" value="F:ATP binding"/>
    <property type="evidence" value="ECO:0007669"/>
    <property type="project" value="UniProtKB-KW"/>
</dbReference>
<dbReference type="SUPFAM" id="SSF47384">
    <property type="entry name" value="Homodimeric domain of signal transducing histidine kinase"/>
    <property type="match status" value="1"/>
</dbReference>
<dbReference type="InterPro" id="IPR029016">
    <property type="entry name" value="GAF-like_dom_sf"/>
</dbReference>
<dbReference type="InterPro" id="IPR004358">
    <property type="entry name" value="Sig_transdc_His_kin-like_C"/>
</dbReference>
<accession>A0ABW5NXL9</accession>
<dbReference type="InterPro" id="IPR005467">
    <property type="entry name" value="His_kinase_dom"/>
</dbReference>
<dbReference type="Pfam" id="PF01590">
    <property type="entry name" value="GAF"/>
    <property type="match status" value="1"/>
</dbReference>
<dbReference type="Pfam" id="PF00512">
    <property type="entry name" value="HisKA"/>
    <property type="match status" value="1"/>
</dbReference>
<comment type="catalytic activity">
    <reaction evidence="1">
        <text>ATP + protein L-histidine = ADP + protein N-phospho-L-histidine.</text>
        <dbReference type="EC" id="2.7.13.3"/>
    </reaction>
</comment>
<keyword evidence="6" id="KW-1185">Reference proteome</keyword>
<dbReference type="CDD" id="cd00082">
    <property type="entry name" value="HisKA"/>
    <property type="match status" value="1"/>
</dbReference>
<dbReference type="InterPro" id="IPR036890">
    <property type="entry name" value="HATPase_C_sf"/>
</dbReference>
<dbReference type="InterPro" id="IPR036097">
    <property type="entry name" value="HisK_dim/P_sf"/>
</dbReference>
<dbReference type="Proteomes" id="UP001597480">
    <property type="component" value="Unassembled WGS sequence"/>
</dbReference>
<keyword evidence="5" id="KW-0067">ATP-binding</keyword>
<evidence type="ECO:0000313" key="5">
    <source>
        <dbReference type="EMBL" id="MFD2603670.1"/>
    </source>
</evidence>
<gene>
    <name evidence="5" type="ORF">ACFSR3_16520</name>
</gene>
<dbReference type="Gene3D" id="1.10.287.130">
    <property type="match status" value="1"/>
</dbReference>
<proteinExistence type="predicted"/>
<keyword evidence="5" id="KW-0547">Nucleotide-binding</keyword>
<evidence type="ECO:0000256" key="3">
    <source>
        <dbReference type="ARBA" id="ARBA00022553"/>
    </source>
</evidence>
<dbReference type="Gene3D" id="3.30.565.10">
    <property type="entry name" value="Histidine kinase-like ATPase, C-terminal domain"/>
    <property type="match status" value="1"/>
</dbReference>
<dbReference type="SMART" id="SM00387">
    <property type="entry name" value="HATPase_c"/>
    <property type="match status" value="1"/>
</dbReference>
<dbReference type="PANTHER" id="PTHR43547:SF2">
    <property type="entry name" value="HYBRID SIGNAL TRANSDUCTION HISTIDINE KINASE C"/>
    <property type="match status" value="1"/>
</dbReference>
<dbReference type="PANTHER" id="PTHR43547">
    <property type="entry name" value="TWO-COMPONENT HISTIDINE KINASE"/>
    <property type="match status" value="1"/>
</dbReference>
<dbReference type="EMBL" id="JBHUMD010000030">
    <property type="protein sequence ID" value="MFD2603670.1"/>
    <property type="molecule type" value="Genomic_DNA"/>
</dbReference>
<dbReference type="SUPFAM" id="SSF55874">
    <property type="entry name" value="ATPase domain of HSP90 chaperone/DNA topoisomerase II/histidine kinase"/>
    <property type="match status" value="1"/>
</dbReference>
<dbReference type="Pfam" id="PF02518">
    <property type="entry name" value="HATPase_c"/>
    <property type="match status" value="1"/>
</dbReference>
<dbReference type="PRINTS" id="PR00344">
    <property type="entry name" value="BCTRLSENSOR"/>
</dbReference>
<dbReference type="RefSeq" id="WP_379822565.1">
    <property type="nucleotide sequence ID" value="NZ_JBHUMD010000030.1"/>
</dbReference>